<dbReference type="RefSeq" id="WP_192028327.1">
    <property type="nucleotide sequence ID" value="NZ_JACYTR010000006.1"/>
</dbReference>
<keyword evidence="2" id="KW-1185">Reference proteome</keyword>
<evidence type="ECO:0000313" key="2">
    <source>
        <dbReference type="Proteomes" id="UP000613768"/>
    </source>
</evidence>
<dbReference type="EMBL" id="JACYTR010000006">
    <property type="protein sequence ID" value="MBD8524975.1"/>
    <property type="molecule type" value="Genomic_DNA"/>
</dbReference>
<proteinExistence type="predicted"/>
<gene>
    <name evidence="1" type="ORF">IFO71_04395</name>
</gene>
<name>A0AAW3ZHT3_9GAMM</name>
<protein>
    <recommendedName>
        <fullName evidence="3">Anti-sigma factor</fullName>
    </recommendedName>
</protein>
<evidence type="ECO:0000313" key="1">
    <source>
        <dbReference type="EMBL" id="MBD8524975.1"/>
    </source>
</evidence>
<dbReference type="AlphaFoldDB" id="A0AAW3ZHT3"/>
<accession>A0AAW3ZHT3</accession>
<sequence>MDEFELRRQLARLGERQHEPPHDLWPAIVARLDDRRPARKPATPSYWPWAMAASLAALALLVVLGGRWASGPEATHPQIASVEHTARLGNAELITLEYRAALAEVAKAPLPPDLQALASSLDEDARRIREALNAAPQSRLLMEQLRRTYAWRLRISKQYLAAATVGRDQARSV</sequence>
<reference evidence="1 2" key="1">
    <citation type="submission" date="2020-09" db="EMBL/GenBank/DDBJ databases">
        <title>Pseudoxanthomonas sp. CAU 1598 isolated from sand of Yaerae Beach.</title>
        <authorList>
            <person name="Kim W."/>
        </authorList>
    </citation>
    <scope>NUCLEOTIDE SEQUENCE [LARGE SCALE GENOMIC DNA]</scope>
    <source>
        <strain evidence="1 2">CAU 1598</strain>
    </source>
</reference>
<comment type="caution">
    <text evidence="1">The sequence shown here is derived from an EMBL/GenBank/DDBJ whole genome shotgun (WGS) entry which is preliminary data.</text>
</comment>
<organism evidence="1 2">
    <name type="scientific">Pseudomarimonas arenosa</name>
    <dbReference type="NCBI Taxonomy" id="2774145"/>
    <lineage>
        <taxon>Bacteria</taxon>
        <taxon>Pseudomonadati</taxon>
        <taxon>Pseudomonadota</taxon>
        <taxon>Gammaproteobacteria</taxon>
        <taxon>Lysobacterales</taxon>
        <taxon>Lysobacteraceae</taxon>
        <taxon>Pseudomarimonas</taxon>
    </lineage>
</organism>
<evidence type="ECO:0008006" key="3">
    <source>
        <dbReference type="Google" id="ProtNLM"/>
    </source>
</evidence>
<dbReference type="Proteomes" id="UP000613768">
    <property type="component" value="Unassembled WGS sequence"/>
</dbReference>